<evidence type="ECO:0000313" key="1">
    <source>
        <dbReference type="EMBL" id="RYR03275.1"/>
    </source>
</evidence>
<sequence length="128" mass="14919">MPEKSWKVPFTEQDSAKLLERYDATTVLTLLQKLAHYPHAKIDWNELVKNTSTGISTAREYQMVWRHLAYCHAPENLEDGNKNLSMLVHIMLFQAFRAIYLVYGDYLKSWYTKGPKGKRNIDALLLES</sequence>
<comment type="caution">
    <text evidence="1">The sequence shown here is derived from an EMBL/GenBank/DDBJ whole genome shotgun (WGS) entry which is preliminary data.</text>
</comment>
<protein>
    <submittedName>
        <fullName evidence="1">Uncharacterized protein</fullName>
    </submittedName>
</protein>
<dbReference type="EMBL" id="SDMP01000016">
    <property type="protein sequence ID" value="RYR03275.1"/>
    <property type="molecule type" value="Genomic_DNA"/>
</dbReference>
<dbReference type="AlphaFoldDB" id="A0A444YMW5"/>
<dbReference type="PANTHER" id="PTHR47206">
    <property type="entry name" value="HOMEODOMAIN-LIKE SUPERFAMILY PROTEIN"/>
    <property type="match status" value="1"/>
</dbReference>
<proteinExistence type="predicted"/>
<organism evidence="1 2">
    <name type="scientific">Arachis hypogaea</name>
    <name type="common">Peanut</name>
    <dbReference type="NCBI Taxonomy" id="3818"/>
    <lineage>
        <taxon>Eukaryota</taxon>
        <taxon>Viridiplantae</taxon>
        <taxon>Streptophyta</taxon>
        <taxon>Embryophyta</taxon>
        <taxon>Tracheophyta</taxon>
        <taxon>Spermatophyta</taxon>
        <taxon>Magnoliopsida</taxon>
        <taxon>eudicotyledons</taxon>
        <taxon>Gunneridae</taxon>
        <taxon>Pentapetalae</taxon>
        <taxon>rosids</taxon>
        <taxon>fabids</taxon>
        <taxon>Fabales</taxon>
        <taxon>Fabaceae</taxon>
        <taxon>Papilionoideae</taxon>
        <taxon>50 kb inversion clade</taxon>
        <taxon>dalbergioids sensu lato</taxon>
        <taxon>Dalbergieae</taxon>
        <taxon>Pterocarpus clade</taxon>
        <taxon>Arachis</taxon>
    </lineage>
</organism>
<dbReference type="PANTHER" id="PTHR47206:SF1">
    <property type="entry name" value="HOMEODOMAIN-LIKE SUPERFAMILY PROTEIN"/>
    <property type="match status" value="1"/>
</dbReference>
<keyword evidence="2" id="KW-1185">Reference proteome</keyword>
<dbReference type="STRING" id="3818.A0A444YMW5"/>
<accession>A0A444YMW5</accession>
<name>A0A444YMW5_ARAHY</name>
<dbReference type="Proteomes" id="UP000289738">
    <property type="component" value="Chromosome B06"/>
</dbReference>
<reference evidence="1 2" key="1">
    <citation type="submission" date="2019-01" db="EMBL/GenBank/DDBJ databases">
        <title>Sequencing of cultivated peanut Arachis hypogaea provides insights into genome evolution and oil improvement.</title>
        <authorList>
            <person name="Chen X."/>
        </authorList>
    </citation>
    <scope>NUCLEOTIDE SEQUENCE [LARGE SCALE GENOMIC DNA]</scope>
    <source>
        <strain evidence="2">cv. Fuhuasheng</strain>
        <tissue evidence="1">Leaves</tissue>
    </source>
</reference>
<evidence type="ECO:0000313" key="2">
    <source>
        <dbReference type="Proteomes" id="UP000289738"/>
    </source>
</evidence>
<gene>
    <name evidence="1" type="ORF">Ahy_B06g082127</name>
</gene>